<comment type="cofactor">
    <cofactor evidence="1 10">
        <name>pyridoxal 5'-phosphate</name>
        <dbReference type="ChEBI" id="CHEBI:597326"/>
    </cofactor>
</comment>
<evidence type="ECO:0000259" key="11">
    <source>
        <dbReference type="Pfam" id="PF01212"/>
    </source>
</evidence>
<keyword evidence="7 10" id="KW-0456">Lyase</keyword>
<dbReference type="InterPro" id="IPR001597">
    <property type="entry name" value="ArAA_b-elim_lyase/Thr_aldolase"/>
</dbReference>
<dbReference type="InterPro" id="IPR015422">
    <property type="entry name" value="PyrdxlP-dep_Trfase_small"/>
</dbReference>
<dbReference type="RefSeq" id="WP_345581796.1">
    <property type="nucleotide sequence ID" value="NZ_BAABLV010000026.1"/>
</dbReference>
<dbReference type="PANTHER" id="PTHR32325:SF4">
    <property type="entry name" value="TRYPTOPHANASE"/>
    <property type="match status" value="1"/>
</dbReference>
<evidence type="ECO:0000256" key="2">
    <source>
        <dbReference type="ARBA" id="ARBA00009721"/>
    </source>
</evidence>
<dbReference type="NCBIfam" id="TIGR02618">
    <property type="entry name" value="tyr_phenol_ly"/>
    <property type="match status" value="1"/>
</dbReference>
<evidence type="ECO:0000256" key="7">
    <source>
        <dbReference type="ARBA" id="ARBA00023239"/>
    </source>
</evidence>
<evidence type="ECO:0000256" key="8">
    <source>
        <dbReference type="ARBA" id="ARBA00033449"/>
    </source>
</evidence>
<dbReference type="PANTHER" id="PTHR32325">
    <property type="entry name" value="BETA-ELIMINATING LYASE-LIKE PROTEIN-RELATED"/>
    <property type="match status" value="1"/>
</dbReference>
<evidence type="ECO:0000256" key="3">
    <source>
        <dbReference type="ARBA" id="ARBA00011881"/>
    </source>
</evidence>
<proteinExistence type="inferred from homology"/>
<name>A0ABP9FCF4_9ACTN</name>
<evidence type="ECO:0000256" key="10">
    <source>
        <dbReference type="HAMAP-Rule" id="MF_00543"/>
    </source>
</evidence>
<dbReference type="NCBIfam" id="NF009709">
    <property type="entry name" value="PRK13238.1"/>
    <property type="match status" value="1"/>
</dbReference>
<dbReference type="CDD" id="cd00617">
    <property type="entry name" value="Tnase_like"/>
    <property type="match status" value="1"/>
</dbReference>
<reference evidence="13" key="1">
    <citation type="journal article" date="2019" name="Int. J. Syst. Evol. Microbiol.">
        <title>The Global Catalogue of Microorganisms (GCM) 10K type strain sequencing project: providing services to taxonomists for standard genome sequencing and annotation.</title>
        <authorList>
            <consortium name="The Broad Institute Genomics Platform"/>
            <consortium name="The Broad Institute Genome Sequencing Center for Infectious Disease"/>
            <person name="Wu L."/>
            <person name="Ma J."/>
        </authorList>
    </citation>
    <scope>NUCLEOTIDE SEQUENCE [LARGE SCALE GENOMIC DNA]</scope>
    <source>
        <strain evidence="13">JCM 19125</strain>
    </source>
</reference>
<dbReference type="InterPro" id="IPR015421">
    <property type="entry name" value="PyrdxlP-dep_Trfase_major"/>
</dbReference>
<evidence type="ECO:0000313" key="12">
    <source>
        <dbReference type="EMBL" id="GAA4899220.1"/>
    </source>
</evidence>
<dbReference type="InterPro" id="IPR013441">
    <property type="entry name" value="Tyr_phenol_ly"/>
</dbReference>
<comment type="caution">
    <text evidence="12">The sequence shown here is derived from an EMBL/GenBank/DDBJ whole genome shotgun (WGS) entry which is preliminary data.</text>
</comment>
<dbReference type="Pfam" id="PF01212">
    <property type="entry name" value="Beta_elim_lyase"/>
    <property type="match status" value="1"/>
</dbReference>
<protein>
    <recommendedName>
        <fullName evidence="5 10">Tyrosine phenol-lyase</fullName>
        <ecNumber evidence="4 10">4.1.99.2</ecNumber>
    </recommendedName>
    <alternativeName>
        <fullName evidence="8 10">Beta-tyrosinase</fullName>
    </alternativeName>
</protein>
<dbReference type="Proteomes" id="UP001501521">
    <property type="component" value="Unassembled WGS sequence"/>
</dbReference>
<feature type="domain" description="Aromatic amino acid beta-eliminating lyase/threonine aldolase" evidence="11">
    <location>
        <begin position="63"/>
        <end position="439"/>
    </location>
</feature>
<dbReference type="InterPro" id="IPR011166">
    <property type="entry name" value="Beta-eliminating_lyase"/>
</dbReference>
<evidence type="ECO:0000313" key="13">
    <source>
        <dbReference type="Proteomes" id="UP001501521"/>
    </source>
</evidence>
<evidence type="ECO:0000256" key="1">
    <source>
        <dbReference type="ARBA" id="ARBA00001933"/>
    </source>
</evidence>
<sequence length="475" mass="53706">MSNHTHQSLHTMGQQQDRRSWAEPYRIKMVEPLHMTTREEREQALAEAGFNTFLLRSRDVYIDLLTDSGTNAMSDRQWAGIMLGDEAYAGSENFYRLEETVRECYGWKYLVPTHQGRGAENLLSQSLITPGSHVPGNMYFTTTRFHQEHAGATFHDVIIDEAHDSHSLHPFKGNVDIDKLAALIDEVGADRIPYVCVAATVNMAGGQPISMANLRAVRELTSRHGIPIYLDATRAMENALFIQEREEGYAGEPITDILREFCSYSDGATMSGKKDPLVNIGGWLSTNDRDLYEEARNLVVVYEGLHTYGGMAGRDMEAMAIGIREALDDDYMKSRVGQVRYLGMLLEQWGIPFVKPVGGHAIFLDARDFYPHLDQDQYPAQTLAAELYLESGIRSMERGIVSAGRDAVTGENHRPKLELTRLTIPRRVYTQAHMDVVAESVKACFDHRDSVRGLKMVYEPRYLRFFQARFEPLTA</sequence>
<dbReference type="Gene3D" id="3.90.1150.10">
    <property type="entry name" value="Aspartate Aminotransferase, domain 1"/>
    <property type="match status" value="1"/>
</dbReference>
<dbReference type="SUPFAM" id="SSF53383">
    <property type="entry name" value="PLP-dependent transferases"/>
    <property type="match status" value="1"/>
</dbReference>
<dbReference type="HAMAP" id="MF_00543">
    <property type="entry name" value="Tyr_phenol_lyase"/>
    <property type="match status" value="1"/>
</dbReference>
<accession>A0ABP9FCF4</accession>
<gene>
    <name evidence="10" type="primary">tpl</name>
    <name evidence="12" type="ORF">GCM10025789_16720</name>
</gene>
<evidence type="ECO:0000256" key="4">
    <source>
        <dbReference type="ARBA" id="ARBA00013154"/>
    </source>
</evidence>
<keyword evidence="13" id="KW-1185">Reference proteome</keyword>
<comment type="similarity">
    <text evidence="2 10">Belongs to the beta-eliminating lyase family.</text>
</comment>
<evidence type="ECO:0000256" key="9">
    <source>
        <dbReference type="ARBA" id="ARBA00049232"/>
    </source>
</evidence>
<keyword evidence="6 10" id="KW-0663">Pyridoxal phosphate</keyword>
<organism evidence="12 13">
    <name type="scientific">Tessaracoccus lubricantis</name>
    <dbReference type="NCBI Taxonomy" id="545543"/>
    <lineage>
        <taxon>Bacteria</taxon>
        <taxon>Bacillati</taxon>
        <taxon>Actinomycetota</taxon>
        <taxon>Actinomycetes</taxon>
        <taxon>Propionibacteriales</taxon>
        <taxon>Propionibacteriaceae</taxon>
        <taxon>Tessaracoccus</taxon>
    </lineage>
</organism>
<comment type="catalytic activity">
    <reaction evidence="9 10">
        <text>L-tyrosine + H2O = phenol + pyruvate + NH4(+)</text>
        <dbReference type="Rhea" id="RHEA:21704"/>
        <dbReference type="ChEBI" id="CHEBI:15361"/>
        <dbReference type="ChEBI" id="CHEBI:15377"/>
        <dbReference type="ChEBI" id="CHEBI:15882"/>
        <dbReference type="ChEBI" id="CHEBI:28938"/>
        <dbReference type="ChEBI" id="CHEBI:58315"/>
        <dbReference type="EC" id="4.1.99.2"/>
    </reaction>
</comment>
<feature type="modified residue" description="N6-(pyridoxal phosphate)lysine" evidence="10">
    <location>
        <position position="274"/>
    </location>
</feature>
<dbReference type="InterPro" id="IPR018176">
    <property type="entry name" value="Tryptophanase_CS"/>
</dbReference>
<dbReference type="PROSITE" id="PS00853">
    <property type="entry name" value="BETA_ELIM_LYASE"/>
    <property type="match status" value="1"/>
</dbReference>
<dbReference type="InterPro" id="IPR015424">
    <property type="entry name" value="PyrdxlP-dep_Trfase"/>
</dbReference>
<dbReference type="EMBL" id="BAABLV010000026">
    <property type="protein sequence ID" value="GAA4899220.1"/>
    <property type="molecule type" value="Genomic_DNA"/>
</dbReference>
<evidence type="ECO:0000256" key="6">
    <source>
        <dbReference type="ARBA" id="ARBA00022898"/>
    </source>
</evidence>
<dbReference type="EC" id="4.1.99.2" evidence="4 10"/>
<dbReference type="Gene3D" id="3.40.640.10">
    <property type="entry name" value="Type I PLP-dependent aspartate aminotransferase-like (Major domain)"/>
    <property type="match status" value="1"/>
</dbReference>
<evidence type="ECO:0000256" key="5">
    <source>
        <dbReference type="ARBA" id="ARBA00016166"/>
    </source>
</evidence>
<dbReference type="PIRSF" id="PIRSF001386">
    <property type="entry name" value="Trpase"/>
    <property type="match status" value="1"/>
</dbReference>
<comment type="subunit">
    <text evidence="3 10">Homotetramer.</text>
</comment>